<sequence>MGSFTTAILDTGIDSGGCWVAVLENTTANAPGLPSALSLRATCLAHKTLHCLRLKVQGMSASAVRSNRETPKMKAALVHLIALAGLGTARSVVLDGASALNSPRLDEKALSAGTQVVGATTNSTRVQRHLASRGGLDGCKKRAGGLTQTPKTTSQDRHEVSSERLAPQLQPNSAPWREHEGGSETASLGKRTNKETRQDKTLPELAKAALLKLQNLSGDRSTRTLVTADILLPFARSALEQLKKWNNVIGQSVKAFDDAVADLQQAIGGKPVPEIFGNELKLRMICFLRDDPMGANGIDIACQRLRGQDEQSSAEEENTLRNALSQVFEDCAKASQETSPAAADNQDIHPRQKCDELSRKTLELGEATEALIELRKEVRQRLKDGGQVERRDVDRAARLIRKGGFGTLNRKVANWDTKMAAWYLDDVVASAESKTKKYSPRVLPEWATKTRVAASEIPQSHVAEFRALRIIYEGPYRGMFESTEPVRDWDVCWSAAGLEESQPHQWDTLSAALTYLDSSLRVFDFACKVCECTWTQEFKLRCGLTETEDGYYISKKRSLLGGAF</sequence>
<evidence type="ECO:0000256" key="1">
    <source>
        <dbReference type="SAM" id="MobiDB-lite"/>
    </source>
</evidence>
<dbReference type="RefSeq" id="XP_040677503.1">
    <property type="nucleotide sequence ID" value="XM_040824524.1"/>
</dbReference>
<evidence type="ECO:0000313" key="2">
    <source>
        <dbReference type="EMBL" id="KHN96437.1"/>
    </source>
</evidence>
<dbReference type="STRING" id="1081103.A0A0B2WSH7"/>
<dbReference type="OrthoDB" id="4937777at2759"/>
<dbReference type="HOGENOM" id="CLU_035257_0_0_1"/>
<feature type="region of interest" description="Disordered" evidence="1">
    <location>
        <begin position="126"/>
        <end position="198"/>
    </location>
</feature>
<keyword evidence="3" id="KW-1185">Reference proteome</keyword>
<protein>
    <submittedName>
        <fullName evidence="2">Uncharacterized protein</fullName>
    </submittedName>
</protein>
<dbReference type="AlphaFoldDB" id="A0A0B2WSH7"/>
<organism evidence="2 3">
    <name type="scientific">Metarhizium album (strain ARSEF 1941)</name>
    <dbReference type="NCBI Taxonomy" id="1081103"/>
    <lineage>
        <taxon>Eukaryota</taxon>
        <taxon>Fungi</taxon>
        <taxon>Dikarya</taxon>
        <taxon>Ascomycota</taxon>
        <taxon>Pezizomycotina</taxon>
        <taxon>Sordariomycetes</taxon>
        <taxon>Hypocreomycetidae</taxon>
        <taxon>Hypocreales</taxon>
        <taxon>Clavicipitaceae</taxon>
        <taxon>Metarhizium</taxon>
    </lineage>
</organism>
<name>A0A0B2WSH7_METAS</name>
<comment type="caution">
    <text evidence="2">The sequence shown here is derived from an EMBL/GenBank/DDBJ whole genome shotgun (WGS) entry which is preliminary data.</text>
</comment>
<gene>
    <name evidence="2" type="ORF">MAM_05726</name>
</gene>
<proteinExistence type="predicted"/>
<dbReference type="EMBL" id="AZHE01000015">
    <property type="protein sequence ID" value="KHN96437.1"/>
    <property type="molecule type" value="Genomic_DNA"/>
</dbReference>
<dbReference type="GeneID" id="63740181"/>
<reference evidence="2 3" key="1">
    <citation type="journal article" date="2014" name="Proc. Natl. Acad. Sci. U.S.A.">
        <title>Trajectory and genomic determinants of fungal-pathogen speciation and host adaptation.</title>
        <authorList>
            <person name="Hu X."/>
            <person name="Xiao G."/>
            <person name="Zheng P."/>
            <person name="Shang Y."/>
            <person name="Su Y."/>
            <person name="Zhang X."/>
            <person name="Liu X."/>
            <person name="Zhan S."/>
            <person name="St Leger R.J."/>
            <person name="Wang C."/>
        </authorList>
    </citation>
    <scope>NUCLEOTIDE SEQUENCE [LARGE SCALE GENOMIC DNA]</scope>
    <source>
        <strain evidence="2 3">ARSEF 1941</strain>
    </source>
</reference>
<evidence type="ECO:0000313" key="3">
    <source>
        <dbReference type="Proteomes" id="UP000030816"/>
    </source>
</evidence>
<dbReference type="Proteomes" id="UP000030816">
    <property type="component" value="Unassembled WGS sequence"/>
</dbReference>
<accession>A0A0B2WSH7</accession>